<evidence type="ECO:0000313" key="3">
    <source>
        <dbReference type="Proteomes" id="UP000753802"/>
    </source>
</evidence>
<organism evidence="2 3">
    <name type="scientific">Sediminibacterium roseum</name>
    <dbReference type="NCBI Taxonomy" id="1978412"/>
    <lineage>
        <taxon>Bacteria</taxon>
        <taxon>Pseudomonadati</taxon>
        <taxon>Bacteroidota</taxon>
        <taxon>Chitinophagia</taxon>
        <taxon>Chitinophagales</taxon>
        <taxon>Chitinophagaceae</taxon>
        <taxon>Sediminibacterium</taxon>
    </lineage>
</organism>
<evidence type="ECO:0008006" key="4">
    <source>
        <dbReference type="Google" id="ProtNLM"/>
    </source>
</evidence>
<keyword evidence="1" id="KW-1133">Transmembrane helix</keyword>
<feature type="transmembrane region" description="Helical" evidence="1">
    <location>
        <begin position="19"/>
        <end position="39"/>
    </location>
</feature>
<dbReference type="Proteomes" id="UP000753802">
    <property type="component" value="Unassembled WGS sequence"/>
</dbReference>
<name>A0ABW9ZPT9_9BACT</name>
<feature type="transmembrane region" description="Helical" evidence="1">
    <location>
        <begin position="319"/>
        <end position="342"/>
    </location>
</feature>
<accession>A0ABW9ZPT9</accession>
<dbReference type="EMBL" id="JAACJS010000002">
    <property type="protein sequence ID" value="NCI49112.1"/>
    <property type="molecule type" value="Genomic_DNA"/>
</dbReference>
<reference evidence="2 3" key="1">
    <citation type="submission" date="2020-01" db="EMBL/GenBank/DDBJ databases">
        <title>Genome analysis.</title>
        <authorList>
            <person name="Wu S."/>
            <person name="Wang G."/>
        </authorList>
    </citation>
    <scope>NUCLEOTIDE SEQUENCE [LARGE SCALE GENOMIC DNA]</scope>
    <source>
        <strain evidence="2 3">SYL130</strain>
    </source>
</reference>
<dbReference type="RefSeq" id="WP_161817409.1">
    <property type="nucleotide sequence ID" value="NZ_JAACJS010000002.1"/>
</dbReference>
<sequence length="348" mass="38625">MSDLLDAIGRMVRFAARHFFKGVCILIAFVLLGTGYYFIQKPAYKSTVNFILDEKGSSMGGGLAGLASQFGLDLGSMSGSSGMLAGDNILDILKSRSVMETVLLTKVDSTKGQESETLADRYLDFSHLKQKWARKGEAGLSNIDFSKLKNDNASKHTILQDSVLFVLFERLKKKHVKADRLNKKGSIITVNTVAEDQVFSKLFSERLVDETRKLYISVKTSVSAANINRLQSRADSLQKVMNFKSYQTASLQIVDANTAFKAEAVPAEVTQRDRMVTYAIYTEVMKNLEASRMAMANQTPVIQILDSSKYPLENEKSTFLMILMLSIVAGLLVCGAFIFLFYPRSHAI</sequence>
<dbReference type="PANTHER" id="PTHR32309">
    <property type="entry name" value="TYROSINE-PROTEIN KINASE"/>
    <property type="match status" value="1"/>
</dbReference>
<protein>
    <recommendedName>
        <fullName evidence="4">Chain length determinant protein</fullName>
    </recommendedName>
</protein>
<proteinExistence type="predicted"/>
<keyword evidence="1" id="KW-0472">Membrane</keyword>
<keyword evidence="3" id="KW-1185">Reference proteome</keyword>
<gene>
    <name evidence="2" type="ORF">GWC95_04205</name>
</gene>
<dbReference type="PANTHER" id="PTHR32309:SF31">
    <property type="entry name" value="CAPSULAR EXOPOLYSACCHARIDE FAMILY"/>
    <property type="match status" value="1"/>
</dbReference>
<evidence type="ECO:0000256" key="1">
    <source>
        <dbReference type="SAM" id="Phobius"/>
    </source>
</evidence>
<comment type="caution">
    <text evidence="2">The sequence shown here is derived from an EMBL/GenBank/DDBJ whole genome shotgun (WGS) entry which is preliminary data.</text>
</comment>
<evidence type="ECO:0000313" key="2">
    <source>
        <dbReference type="EMBL" id="NCI49112.1"/>
    </source>
</evidence>
<dbReference type="InterPro" id="IPR050445">
    <property type="entry name" value="Bact_polysacc_biosynth/exp"/>
</dbReference>
<keyword evidence="1" id="KW-0812">Transmembrane</keyword>